<organism evidence="1">
    <name type="scientific">Rhizophagus irregularis (strain DAOM 181602 / DAOM 197198 / MUCL 43194)</name>
    <name type="common">Arbuscular mycorrhizal fungus</name>
    <name type="synonym">Glomus intraradices</name>
    <dbReference type="NCBI Taxonomy" id="747089"/>
    <lineage>
        <taxon>Eukaryota</taxon>
        <taxon>Fungi</taxon>
        <taxon>Fungi incertae sedis</taxon>
        <taxon>Mucoromycota</taxon>
        <taxon>Glomeromycotina</taxon>
        <taxon>Glomeromycetes</taxon>
        <taxon>Glomerales</taxon>
        <taxon>Glomeraceae</taxon>
        <taxon>Rhizophagus</taxon>
    </lineage>
</organism>
<evidence type="ECO:0000313" key="1">
    <source>
        <dbReference type="EMBL" id="ERZ95582.1"/>
    </source>
</evidence>
<gene>
    <name evidence="1" type="ORF">GLOINDRAFT_13481</name>
</gene>
<protein>
    <submittedName>
        <fullName evidence="1">Uncharacterized protein</fullName>
    </submittedName>
</protein>
<dbReference type="EMBL" id="KI301131">
    <property type="protein sequence ID" value="ERZ95582.1"/>
    <property type="molecule type" value="Genomic_DNA"/>
</dbReference>
<name>U9SNK3_RHIID</name>
<sequence>MEIRRYKFKGPRRDWTPVSKVLYGLDADLKLIQTLTLTLALNSDSEFSLVDLFQLWLWIQIFFL</sequence>
<dbReference type="HOGENOM" id="CLU_2868777_0_0_1"/>
<dbReference type="AlphaFoldDB" id="U9SNK3"/>
<proteinExistence type="predicted"/>
<reference evidence="1" key="1">
    <citation type="submission" date="2013-07" db="EMBL/GenBank/DDBJ databases">
        <title>The genome of an arbuscular mycorrhizal fungus provides insights into the evolution of the oldest plant symbiosis.</title>
        <authorList>
            <consortium name="DOE Joint Genome Institute"/>
            <person name="Tisserant E."/>
            <person name="Malbreil M."/>
            <person name="Kuo A."/>
            <person name="Kohler A."/>
            <person name="Symeonidi A."/>
            <person name="Balestrini R."/>
            <person name="Charron P."/>
            <person name="Duensing N."/>
            <person name="Frei-dit-Frey N."/>
            <person name="Gianinazzi-Pearson V."/>
            <person name="Gilbert B."/>
            <person name="Handa Y."/>
            <person name="Hijri M."/>
            <person name="Kaul R."/>
            <person name="Kawaguchi M."/>
            <person name="Krajinski F."/>
            <person name="Lammers P."/>
            <person name="Lapierre D."/>
            <person name="Masclaux F.G."/>
            <person name="Murat C."/>
            <person name="Morin E."/>
            <person name="Ndikumana S."/>
            <person name="Pagni M."/>
            <person name="Petitpierre D."/>
            <person name="Requena N."/>
            <person name="Rosikiewicz P."/>
            <person name="Riley R."/>
            <person name="Saito K."/>
            <person name="San Clemente H."/>
            <person name="Shapiro H."/>
            <person name="van Tuinen D."/>
            <person name="Becard G."/>
            <person name="Bonfante P."/>
            <person name="Paszkowski U."/>
            <person name="Shachar-Hill Y."/>
            <person name="Young J.P."/>
            <person name="Sanders I.R."/>
            <person name="Henrissat B."/>
            <person name="Rensing S.A."/>
            <person name="Grigoriev I.V."/>
            <person name="Corradi N."/>
            <person name="Roux C."/>
            <person name="Martin F."/>
        </authorList>
    </citation>
    <scope>NUCLEOTIDE SEQUENCE</scope>
    <source>
        <strain evidence="1">DAOM 197198</strain>
    </source>
</reference>
<accession>U9SNK3</accession>